<feature type="transmembrane region" description="Helical" evidence="1">
    <location>
        <begin position="62"/>
        <end position="83"/>
    </location>
</feature>
<evidence type="ECO:0000256" key="1">
    <source>
        <dbReference type="SAM" id="Phobius"/>
    </source>
</evidence>
<sequence length="166" mass="18126">MSLSLILAHVPLWVWLLLAYLVWQGVSAMSDNTVSLRRVALLPLVFILWGVSGLVARSGGSIGPYLVWALGAAFLVPVGYCYGPRRMVIDRAQGLVHRAGSPWPLIRNVSLFCAQFGSVVALVMLPAWRTELGLLRSALSGVMAGYFLGWGLAFLRAERKAAMKQE</sequence>
<feature type="transmembrane region" description="Helical" evidence="1">
    <location>
        <begin position="6"/>
        <end position="23"/>
    </location>
</feature>
<keyword evidence="3" id="KW-1185">Reference proteome</keyword>
<accession>A0ABT3Q8S6</accession>
<evidence type="ECO:0000313" key="3">
    <source>
        <dbReference type="Proteomes" id="UP001526446"/>
    </source>
</evidence>
<dbReference type="EMBL" id="JAPIUX010000012">
    <property type="protein sequence ID" value="MCX2561694.1"/>
    <property type="molecule type" value="Genomic_DNA"/>
</dbReference>
<keyword evidence="1" id="KW-0472">Membrane</keyword>
<keyword evidence="1" id="KW-1133">Transmembrane helix</keyword>
<keyword evidence="1" id="KW-0812">Transmembrane</keyword>
<protein>
    <recommendedName>
        <fullName evidence="4">DUF1453 domain-containing protein</fullName>
    </recommendedName>
</protein>
<dbReference type="Pfam" id="PF20327">
    <property type="entry name" value="DUF6622"/>
    <property type="match status" value="1"/>
</dbReference>
<feature type="transmembrane region" description="Helical" evidence="1">
    <location>
        <begin position="134"/>
        <end position="155"/>
    </location>
</feature>
<feature type="transmembrane region" description="Helical" evidence="1">
    <location>
        <begin position="104"/>
        <end position="128"/>
    </location>
</feature>
<organism evidence="2 3">
    <name type="scientific">Acetobacter farinalis</name>
    <dbReference type="NCBI Taxonomy" id="1260984"/>
    <lineage>
        <taxon>Bacteria</taxon>
        <taxon>Pseudomonadati</taxon>
        <taxon>Pseudomonadota</taxon>
        <taxon>Alphaproteobacteria</taxon>
        <taxon>Acetobacterales</taxon>
        <taxon>Acetobacteraceae</taxon>
        <taxon>Acetobacter</taxon>
    </lineage>
</organism>
<dbReference type="RefSeq" id="WP_166122323.1">
    <property type="nucleotide sequence ID" value="NZ_JAPIUX010000012.1"/>
</dbReference>
<comment type="caution">
    <text evidence="2">The sequence shown here is derived from an EMBL/GenBank/DDBJ whole genome shotgun (WGS) entry which is preliminary data.</text>
</comment>
<proteinExistence type="predicted"/>
<gene>
    <name evidence="2" type="ORF">OQ252_09840</name>
</gene>
<reference evidence="2 3" key="1">
    <citation type="submission" date="2022-11" db="EMBL/GenBank/DDBJ databases">
        <title>Genome sequencing of Acetobacter type strain.</title>
        <authorList>
            <person name="Heo J."/>
            <person name="Lee D."/>
            <person name="Han B.-H."/>
            <person name="Hong S.-B."/>
            <person name="Kwon S.-W."/>
        </authorList>
    </citation>
    <scope>NUCLEOTIDE SEQUENCE [LARGE SCALE GENOMIC DNA]</scope>
    <source>
        <strain evidence="2 3">KACC 21251</strain>
    </source>
</reference>
<name>A0ABT3Q8S6_9PROT</name>
<evidence type="ECO:0000313" key="2">
    <source>
        <dbReference type="EMBL" id="MCX2561694.1"/>
    </source>
</evidence>
<dbReference type="Proteomes" id="UP001526446">
    <property type="component" value="Unassembled WGS sequence"/>
</dbReference>
<evidence type="ECO:0008006" key="4">
    <source>
        <dbReference type="Google" id="ProtNLM"/>
    </source>
</evidence>
<dbReference type="InterPro" id="IPR046730">
    <property type="entry name" value="DUF6622"/>
</dbReference>
<feature type="transmembrane region" description="Helical" evidence="1">
    <location>
        <begin position="35"/>
        <end position="56"/>
    </location>
</feature>